<proteinExistence type="predicted"/>
<dbReference type="EMBL" id="CP100595">
    <property type="protein sequence ID" value="UTJ05476.1"/>
    <property type="molecule type" value="Genomic_DNA"/>
</dbReference>
<keyword evidence="4 7" id="KW-0238">DNA-binding</keyword>
<dbReference type="InterPro" id="IPR036388">
    <property type="entry name" value="WH-like_DNA-bd_sf"/>
</dbReference>
<evidence type="ECO:0000313" key="11">
    <source>
        <dbReference type="Proteomes" id="UP001060012"/>
    </source>
</evidence>
<feature type="DNA-binding region" description="OmpR/PhoB-type" evidence="7">
    <location>
        <begin position="124"/>
        <end position="223"/>
    </location>
</feature>
<dbReference type="PANTHER" id="PTHR48111">
    <property type="entry name" value="REGULATOR OF RPOS"/>
    <property type="match status" value="1"/>
</dbReference>
<keyword evidence="5" id="KW-0804">Transcription</keyword>
<keyword evidence="3" id="KW-0805">Transcription regulation</keyword>
<evidence type="ECO:0000259" key="9">
    <source>
        <dbReference type="PROSITE" id="PS51755"/>
    </source>
</evidence>
<sequence length="223" mass="25385">MIDILMIEDDPDFSIFLGEFLSKYNMKITNFEDPYLGLSSNISSYDILILDLTLPGIDGLDVCKQISANYDIPIIISSARSDITDKVLGLQIGADYYLPKPYDPKEMYAVILSLLRRKNKNNTENTFESCSDFNWDKSKQKIVFKGRELVLTQAEYEVLLILLENKNSIISREQIVNSSISLSDSYSKSLDVIISRLRIKLGDNSKNTKYIHSIRGLGYKLSQ</sequence>
<dbReference type="PROSITE" id="PS51755">
    <property type="entry name" value="OMPR_PHOB"/>
    <property type="match status" value="1"/>
</dbReference>
<dbReference type="Gene3D" id="3.40.50.2300">
    <property type="match status" value="1"/>
</dbReference>
<dbReference type="SMART" id="SM00448">
    <property type="entry name" value="REC"/>
    <property type="match status" value="1"/>
</dbReference>
<dbReference type="Gene3D" id="1.10.10.10">
    <property type="entry name" value="Winged helix-like DNA-binding domain superfamily/Winged helix DNA-binding domain"/>
    <property type="match status" value="1"/>
</dbReference>
<dbReference type="Proteomes" id="UP001060012">
    <property type="component" value="Chromosome"/>
</dbReference>
<feature type="modified residue" description="4-aspartylphosphate" evidence="6">
    <location>
        <position position="51"/>
    </location>
</feature>
<protein>
    <submittedName>
        <fullName evidence="10">Response regulator transcription factor</fullName>
    </submittedName>
</protein>
<dbReference type="Gene3D" id="6.10.250.690">
    <property type="match status" value="1"/>
</dbReference>
<dbReference type="Pfam" id="PF00072">
    <property type="entry name" value="Response_reg"/>
    <property type="match status" value="1"/>
</dbReference>
<evidence type="ECO:0000256" key="6">
    <source>
        <dbReference type="PROSITE-ProRule" id="PRU00169"/>
    </source>
</evidence>
<evidence type="ECO:0000313" key="10">
    <source>
        <dbReference type="EMBL" id="UTJ05476.1"/>
    </source>
</evidence>
<evidence type="ECO:0000259" key="8">
    <source>
        <dbReference type="PROSITE" id="PS50110"/>
    </source>
</evidence>
<dbReference type="InterPro" id="IPR001867">
    <property type="entry name" value="OmpR/PhoB-type_DNA-bd"/>
</dbReference>
<accession>A0ABY5DZU4</accession>
<evidence type="ECO:0000256" key="1">
    <source>
        <dbReference type="ARBA" id="ARBA00022553"/>
    </source>
</evidence>
<dbReference type="Pfam" id="PF00486">
    <property type="entry name" value="Trans_reg_C"/>
    <property type="match status" value="1"/>
</dbReference>
<keyword evidence="11" id="KW-1185">Reference proteome</keyword>
<dbReference type="SUPFAM" id="SSF46894">
    <property type="entry name" value="C-terminal effector domain of the bipartite response regulators"/>
    <property type="match status" value="1"/>
</dbReference>
<gene>
    <name evidence="10" type="ORF">NJU99_09375</name>
</gene>
<evidence type="ECO:0000256" key="5">
    <source>
        <dbReference type="ARBA" id="ARBA00023163"/>
    </source>
</evidence>
<keyword evidence="1 6" id="KW-0597">Phosphoprotein</keyword>
<dbReference type="InterPro" id="IPR001789">
    <property type="entry name" value="Sig_transdc_resp-reg_receiver"/>
</dbReference>
<dbReference type="CDD" id="cd00383">
    <property type="entry name" value="trans_reg_C"/>
    <property type="match status" value="1"/>
</dbReference>
<dbReference type="InterPro" id="IPR039420">
    <property type="entry name" value="WalR-like"/>
</dbReference>
<dbReference type="RefSeq" id="WP_254575657.1">
    <property type="nucleotide sequence ID" value="NZ_CP100595.1"/>
</dbReference>
<feature type="domain" description="OmpR/PhoB-type" evidence="9">
    <location>
        <begin position="124"/>
        <end position="223"/>
    </location>
</feature>
<dbReference type="PANTHER" id="PTHR48111:SF22">
    <property type="entry name" value="REGULATOR OF RPOS"/>
    <property type="match status" value="1"/>
</dbReference>
<feature type="domain" description="Response regulatory" evidence="8">
    <location>
        <begin position="3"/>
        <end position="115"/>
    </location>
</feature>
<evidence type="ECO:0000256" key="2">
    <source>
        <dbReference type="ARBA" id="ARBA00023012"/>
    </source>
</evidence>
<dbReference type="SMART" id="SM00862">
    <property type="entry name" value="Trans_reg_C"/>
    <property type="match status" value="1"/>
</dbReference>
<name>A0ABY5DZU4_9BACT</name>
<dbReference type="InterPro" id="IPR016032">
    <property type="entry name" value="Sig_transdc_resp-reg_C-effctor"/>
</dbReference>
<evidence type="ECO:0000256" key="7">
    <source>
        <dbReference type="PROSITE-ProRule" id="PRU01091"/>
    </source>
</evidence>
<dbReference type="PROSITE" id="PS50110">
    <property type="entry name" value="RESPONSE_REGULATORY"/>
    <property type="match status" value="1"/>
</dbReference>
<evidence type="ECO:0000256" key="3">
    <source>
        <dbReference type="ARBA" id="ARBA00023015"/>
    </source>
</evidence>
<evidence type="ECO:0000256" key="4">
    <source>
        <dbReference type="ARBA" id="ARBA00023125"/>
    </source>
</evidence>
<dbReference type="SUPFAM" id="SSF52172">
    <property type="entry name" value="CheY-like"/>
    <property type="match status" value="1"/>
</dbReference>
<dbReference type="InterPro" id="IPR011006">
    <property type="entry name" value="CheY-like_superfamily"/>
</dbReference>
<keyword evidence="2" id="KW-0902">Two-component regulatory system</keyword>
<organism evidence="10 11">
    <name type="scientific">Arcobacter roscoffensis</name>
    <dbReference type="NCBI Taxonomy" id="2961520"/>
    <lineage>
        <taxon>Bacteria</taxon>
        <taxon>Pseudomonadati</taxon>
        <taxon>Campylobacterota</taxon>
        <taxon>Epsilonproteobacteria</taxon>
        <taxon>Campylobacterales</taxon>
        <taxon>Arcobacteraceae</taxon>
        <taxon>Arcobacter</taxon>
    </lineage>
</organism>
<reference evidence="10" key="1">
    <citation type="submission" date="2022-07" db="EMBL/GenBank/DDBJ databases">
        <title>Arcobacter roscoffensis sp. nov., a marine bacterium isolated from coastal seawater collected from Roscoff, France.</title>
        <authorList>
            <person name="Pascual J."/>
            <person name="Lepeaux C."/>
            <person name="Methner A."/>
            <person name="Overmann J."/>
        </authorList>
    </citation>
    <scope>NUCLEOTIDE SEQUENCE</scope>
    <source>
        <strain evidence="10">ARW1-2F2</strain>
    </source>
</reference>